<sequence length="258" mass="28724">NPKKLGTRIAELESQLGLAQEELKSLKDQLSTTTPPPKKSEKVEEKEDSADRFGTPPDESLDEEEFKSIPVSVESIGSEKNAMSDEICSLKIKLEEKDGEILFFRQQNETLKFQLDEKSAGISLAVSEIEQLKSRLSRVTQELEISGNNEAQIRERMKAAEKAKQDMENEMRRLTVQTEQWRKAADAAAAVLSGGADAANCRRISERCGSMDSAHYMNSLSRIGSPPIIYDDVFGSEKRKGSSGIRMLGELLKKKAQK</sequence>
<comment type="similarity">
    <text evidence="1">Belongs to the ICR family.</text>
</comment>
<evidence type="ECO:0000256" key="3">
    <source>
        <dbReference type="SAM" id="Coils"/>
    </source>
</evidence>
<keyword evidence="2 3" id="KW-0175">Coiled coil</keyword>
<protein>
    <submittedName>
        <fullName evidence="5">Uncharacterized protein</fullName>
    </submittedName>
</protein>
<feature type="region of interest" description="Disordered" evidence="4">
    <location>
        <begin position="24"/>
        <end position="67"/>
    </location>
</feature>
<keyword evidence="6" id="KW-1185">Reference proteome</keyword>
<dbReference type="AlphaFoldDB" id="S8CUZ6"/>
<evidence type="ECO:0000256" key="1">
    <source>
        <dbReference type="ARBA" id="ARBA00009778"/>
    </source>
</evidence>
<gene>
    <name evidence="5" type="ORF">M569_06051</name>
</gene>
<dbReference type="Proteomes" id="UP000015453">
    <property type="component" value="Unassembled WGS sequence"/>
</dbReference>
<comment type="caution">
    <text evidence="5">The sequence shown here is derived from an EMBL/GenBank/DDBJ whole genome shotgun (WGS) entry which is preliminary data.</text>
</comment>
<evidence type="ECO:0000313" key="6">
    <source>
        <dbReference type="Proteomes" id="UP000015453"/>
    </source>
</evidence>
<dbReference type="PANTHER" id="PTHR34224">
    <property type="entry name" value="INTERACTOR OF CONSTITUTIVE ACTIVE ROPS 2, CHLOROPLASTIC-RELATED"/>
    <property type="match status" value="1"/>
</dbReference>
<name>S8CUZ6_9LAMI</name>
<accession>S8CUZ6</accession>
<dbReference type="PANTHER" id="PTHR34224:SF2">
    <property type="entry name" value="INTERACTOR OF CONSTITUTIVE ACTIVE ROPS 4"/>
    <property type="match status" value="1"/>
</dbReference>
<dbReference type="EMBL" id="AUSU01002473">
    <property type="protein sequence ID" value="EPS68721.1"/>
    <property type="molecule type" value="Genomic_DNA"/>
</dbReference>
<feature type="non-terminal residue" evidence="5">
    <location>
        <position position="1"/>
    </location>
</feature>
<dbReference type="OrthoDB" id="782896at2759"/>
<feature type="coiled-coil region" evidence="3">
    <location>
        <begin position="122"/>
        <end position="184"/>
    </location>
</feature>
<evidence type="ECO:0000256" key="2">
    <source>
        <dbReference type="ARBA" id="ARBA00023054"/>
    </source>
</evidence>
<evidence type="ECO:0000313" key="5">
    <source>
        <dbReference type="EMBL" id="EPS68721.1"/>
    </source>
</evidence>
<reference evidence="5 6" key="1">
    <citation type="journal article" date="2013" name="BMC Genomics">
        <title>The miniature genome of a carnivorous plant Genlisea aurea contains a low number of genes and short non-coding sequences.</title>
        <authorList>
            <person name="Leushkin E.V."/>
            <person name="Sutormin R.A."/>
            <person name="Nabieva E.R."/>
            <person name="Penin A.A."/>
            <person name="Kondrashov A.S."/>
            <person name="Logacheva M.D."/>
        </authorList>
    </citation>
    <scope>NUCLEOTIDE SEQUENCE [LARGE SCALE GENOMIC DNA]</scope>
</reference>
<proteinExistence type="inferred from homology"/>
<dbReference type="InterPro" id="IPR029688">
    <property type="entry name" value="ICR"/>
</dbReference>
<evidence type="ECO:0000256" key="4">
    <source>
        <dbReference type="SAM" id="MobiDB-lite"/>
    </source>
</evidence>
<organism evidence="5 6">
    <name type="scientific">Genlisea aurea</name>
    <dbReference type="NCBI Taxonomy" id="192259"/>
    <lineage>
        <taxon>Eukaryota</taxon>
        <taxon>Viridiplantae</taxon>
        <taxon>Streptophyta</taxon>
        <taxon>Embryophyta</taxon>
        <taxon>Tracheophyta</taxon>
        <taxon>Spermatophyta</taxon>
        <taxon>Magnoliopsida</taxon>
        <taxon>eudicotyledons</taxon>
        <taxon>Gunneridae</taxon>
        <taxon>Pentapetalae</taxon>
        <taxon>asterids</taxon>
        <taxon>lamiids</taxon>
        <taxon>Lamiales</taxon>
        <taxon>Lentibulariaceae</taxon>
        <taxon>Genlisea</taxon>
    </lineage>
</organism>
<feature type="compositionally biased region" description="Basic and acidic residues" evidence="4">
    <location>
        <begin position="38"/>
        <end position="51"/>
    </location>
</feature>